<accession>A0A8J8PET6</accession>
<protein>
    <recommendedName>
        <fullName evidence="4">SdpI/YhfL protein family</fullName>
    </recommendedName>
</protein>
<evidence type="ECO:0000313" key="2">
    <source>
        <dbReference type="EMBL" id="TQS84794.1"/>
    </source>
</evidence>
<organism evidence="2 3">
    <name type="scientific">Candidatus Methanomassiliicoccus intestinalis</name>
    <dbReference type="NCBI Taxonomy" id="1406512"/>
    <lineage>
        <taxon>Archaea</taxon>
        <taxon>Methanobacteriati</taxon>
        <taxon>Thermoplasmatota</taxon>
        <taxon>Thermoplasmata</taxon>
        <taxon>Methanomassiliicoccales</taxon>
        <taxon>Methanomassiliicoccaceae</taxon>
        <taxon>Methanomassiliicoccus</taxon>
    </lineage>
</organism>
<keyword evidence="1" id="KW-1133">Transmembrane helix</keyword>
<dbReference type="Proteomes" id="UP000752814">
    <property type="component" value="Unassembled WGS sequence"/>
</dbReference>
<gene>
    <name evidence="2" type="ORF">A3207_01835</name>
</gene>
<evidence type="ECO:0000313" key="3">
    <source>
        <dbReference type="Proteomes" id="UP000752814"/>
    </source>
</evidence>
<feature type="transmembrane region" description="Helical" evidence="1">
    <location>
        <begin position="87"/>
        <end position="109"/>
    </location>
</feature>
<proteinExistence type="predicted"/>
<feature type="transmembrane region" description="Helical" evidence="1">
    <location>
        <begin position="6"/>
        <end position="29"/>
    </location>
</feature>
<feature type="transmembrane region" description="Helical" evidence="1">
    <location>
        <begin position="63"/>
        <end position="81"/>
    </location>
</feature>
<evidence type="ECO:0000256" key="1">
    <source>
        <dbReference type="SAM" id="Phobius"/>
    </source>
</evidence>
<keyword evidence="1" id="KW-0812">Transmembrane</keyword>
<name>A0A8J8PET6_9ARCH</name>
<dbReference type="EMBL" id="LVVT01000001">
    <property type="protein sequence ID" value="TQS84794.1"/>
    <property type="molecule type" value="Genomic_DNA"/>
</dbReference>
<sequence>MVINSLLGIFGVTYIFVGLVLIILSIPLISSKVSRNNLYGIRIGKSFESDENWYVINRYGGKVLLVVGILVSALGISYALVGDVSTMLEIILLFLPIILIMLGCIIAYLHARNL</sequence>
<dbReference type="RefSeq" id="WP_048133904.1">
    <property type="nucleotide sequence ID" value="NZ_CAYAYE010000015.1"/>
</dbReference>
<comment type="caution">
    <text evidence="2">The sequence shown here is derived from an EMBL/GenBank/DDBJ whole genome shotgun (WGS) entry which is preliminary data.</text>
</comment>
<reference evidence="2" key="1">
    <citation type="submission" date="2016-03" db="EMBL/GenBank/DDBJ databases">
        <authorList>
            <person name="Borrel G."/>
            <person name="Mccann A."/>
            <person name="O'Toole P.W."/>
        </authorList>
    </citation>
    <scope>NUCLEOTIDE SEQUENCE</scope>
    <source>
        <strain evidence="2">183</strain>
    </source>
</reference>
<evidence type="ECO:0008006" key="4">
    <source>
        <dbReference type="Google" id="ProtNLM"/>
    </source>
</evidence>
<dbReference type="InterPro" id="IPR025962">
    <property type="entry name" value="SdpI/YhfL"/>
</dbReference>
<dbReference type="Pfam" id="PF13630">
    <property type="entry name" value="SdpI"/>
    <property type="match status" value="1"/>
</dbReference>
<keyword evidence="1" id="KW-0472">Membrane</keyword>
<dbReference type="AlphaFoldDB" id="A0A8J8PET6"/>
<dbReference type="GeneID" id="41323175"/>